<evidence type="ECO:0000313" key="2">
    <source>
        <dbReference type="Proteomes" id="UP000814033"/>
    </source>
</evidence>
<accession>A0ACB8R1G3</accession>
<dbReference type="Proteomes" id="UP000814033">
    <property type="component" value="Unassembled WGS sequence"/>
</dbReference>
<gene>
    <name evidence="1" type="ORF">FA95DRAFT_1614269</name>
</gene>
<reference evidence="1" key="2">
    <citation type="journal article" date="2022" name="New Phytol.">
        <title>Evolutionary transition to the ectomycorrhizal habit in the genomes of a hyperdiverse lineage of mushroom-forming fungi.</title>
        <authorList>
            <person name="Looney B."/>
            <person name="Miyauchi S."/>
            <person name="Morin E."/>
            <person name="Drula E."/>
            <person name="Courty P.E."/>
            <person name="Kohler A."/>
            <person name="Kuo A."/>
            <person name="LaButti K."/>
            <person name="Pangilinan J."/>
            <person name="Lipzen A."/>
            <person name="Riley R."/>
            <person name="Andreopoulos W."/>
            <person name="He G."/>
            <person name="Johnson J."/>
            <person name="Nolan M."/>
            <person name="Tritt A."/>
            <person name="Barry K.W."/>
            <person name="Grigoriev I.V."/>
            <person name="Nagy L.G."/>
            <person name="Hibbett D."/>
            <person name="Henrissat B."/>
            <person name="Matheny P.B."/>
            <person name="Labbe J."/>
            <person name="Martin F.M."/>
        </authorList>
    </citation>
    <scope>NUCLEOTIDE SEQUENCE</scope>
    <source>
        <strain evidence="1">FP105234-sp</strain>
    </source>
</reference>
<protein>
    <submittedName>
        <fullName evidence="1">Uncharacterized protein</fullName>
    </submittedName>
</protein>
<proteinExistence type="predicted"/>
<organism evidence="1 2">
    <name type="scientific">Auriscalpium vulgare</name>
    <dbReference type="NCBI Taxonomy" id="40419"/>
    <lineage>
        <taxon>Eukaryota</taxon>
        <taxon>Fungi</taxon>
        <taxon>Dikarya</taxon>
        <taxon>Basidiomycota</taxon>
        <taxon>Agaricomycotina</taxon>
        <taxon>Agaricomycetes</taxon>
        <taxon>Russulales</taxon>
        <taxon>Auriscalpiaceae</taxon>
        <taxon>Auriscalpium</taxon>
    </lineage>
</organism>
<reference evidence="1" key="1">
    <citation type="submission" date="2021-02" db="EMBL/GenBank/DDBJ databases">
        <authorList>
            <consortium name="DOE Joint Genome Institute"/>
            <person name="Ahrendt S."/>
            <person name="Looney B.P."/>
            <person name="Miyauchi S."/>
            <person name="Morin E."/>
            <person name="Drula E."/>
            <person name="Courty P.E."/>
            <person name="Chicoki N."/>
            <person name="Fauchery L."/>
            <person name="Kohler A."/>
            <person name="Kuo A."/>
            <person name="Labutti K."/>
            <person name="Pangilinan J."/>
            <person name="Lipzen A."/>
            <person name="Riley R."/>
            <person name="Andreopoulos W."/>
            <person name="He G."/>
            <person name="Johnson J."/>
            <person name="Barry K.W."/>
            <person name="Grigoriev I.V."/>
            <person name="Nagy L."/>
            <person name="Hibbett D."/>
            <person name="Henrissat B."/>
            <person name="Matheny P.B."/>
            <person name="Labbe J."/>
            <person name="Martin F."/>
        </authorList>
    </citation>
    <scope>NUCLEOTIDE SEQUENCE</scope>
    <source>
        <strain evidence="1">FP105234-sp</strain>
    </source>
</reference>
<dbReference type="EMBL" id="MU277011">
    <property type="protein sequence ID" value="KAI0037381.1"/>
    <property type="molecule type" value="Genomic_DNA"/>
</dbReference>
<keyword evidence="2" id="KW-1185">Reference proteome</keyword>
<evidence type="ECO:0000313" key="1">
    <source>
        <dbReference type="EMBL" id="KAI0037381.1"/>
    </source>
</evidence>
<comment type="caution">
    <text evidence="1">The sequence shown here is derived from an EMBL/GenBank/DDBJ whole genome shotgun (WGS) entry which is preliminary data.</text>
</comment>
<name>A0ACB8R1G3_9AGAM</name>
<sequence length="133" mass="14911">MYSIDAAFWASHMRAWVTGASWRKEYFEDELEKQMVEMARTHVDCSPKPGERNEPQTEATHQVLVKLIVLLPGAVRGDTLPALEQFHLGIMEHYWFRSSAACIAMSSTVRAVLIKRPARTPALPAPSSPPLPP</sequence>